<organism evidence="2 3">
    <name type="scientific">Ruminococcus flavefaciens</name>
    <dbReference type="NCBI Taxonomy" id="1265"/>
    <lineage>
        <taxon>Bacteria</taxon>
        <taxon>Bacillati</taxon>
        <taxon>Bacillota</taxon>
        <taxon>Clostridia</taxon>
        <taxon>Eubacteriales</taxon>
        <taxon>Oscillospiraceae</taxon>
        <taxon>Ruminococcus</taxon>
    </lineage>
</organism>
<keyword evidence="1" id="KW-0472">Membrane</keyword>
<accession>A0A315XZ75</accession>
<evidence type="ECO:0000313" key="2">
    <source>
        <dbReference type="EMBL" id="PWJ11092.1"/>
    </source>
</evidence>
<sequence>MKILKRIVLVLGAFGIICAGFLIAGLFRYTSGVPRITPKNDLTFSAGTVINLHDIADIEKYDTAGICDAYWDDGSVDGLVIINEGSSIRTGSRKGELNLIVDARGYSEARSETIKVKMV</sequence>
<keyword evidence="1" id="KW-0812">Transmembrane</keyword>
<feature type="transmembrane region" description="Helical" evidence="1">
    <location>
        <begin position="7"/>
        <end position="29"/>
    </location>
</feature>
<protein>
    <submittedName>
        <fullName evidence="2">Uncharacterized protein</fullName>
    </submittedName>
</protein>
<dbReference type="RefSeq" id="WP_109727457.1">
    <property type="nucleotide sequence ID" value="NZ_QGDI01000011.1"/>
</dbReference>
<evidence type="ECO:0000256" key="1">
    <source>
        <dbReference type="SAM" id="Phobius"/>
    </source>
</evidence>
<proteinExistence type="predicted"/>
<dbReference type="EMBL" id="QGDI01000011">
    <property type="protein sequence ID" value="PWJ11092.1"/>
    <property type="molecule type" value="Genomic_DNA"/>
</dbReference>
<name>A0A315XZ75_RUMFL</name>
<reference evidence="2 3" key="1">
    <citation type="submission" date="2018-05" db="EMBL/GenBank/DDBJ databases">
        <title>The Hungate 1000. A catalogue of reference genomes from the rumen microbiome.</title>
        <authorList>
            <person name="Kelly W."/>
        </authorList>
    </citation>
    <scope>NUCLEOTIDE SEQUENCE [LARGE SCALE GENOMIC DNA]</scope>
    <source>
        <strain evidence="2 3">SAb67</strain>
    </source>
</reference>
<gene>
    <name evidence="2" type="ORF">IE37_02741</name>
</gene>
<keyword evidence="1" id="KW-1133">Transmembrane helix</keyword>
<dbReference type="OrthoDB" id="1822639at2"/>
<evidence type="ECO:0000313" key="3">
    <source>
        <dbReference type="Proteomes" id="UP000245720"/>
    </source>
</evidence>
<comment type="caution">
    <text evidence="2">The sequence shown here is derived from an EMBL/GenBank/DDBJ whole genome shotgun (WGS) entry which is preliminary data.</text>
</comment>
<dbReference type="AlphaFoldDB" id="A0A315XZ75"/>
<dbReference type="Proteomes" id="UP000245720">
    <property type="component" value="Unassembled WGS sequence"/>
</dbReference>